<evidence type="ECO:0000313" key="2">
    <source>
        <dbReference type="EMBL" id="CAK8996336.1"/>
    </source>
</evidence>
<name>A0ABP0I2Y6_9DINO</name>
<dbReference type="EMBL" id="CAXAMN010001803">
    <property type="protein sequence ID" value="CAK8996336.1"/>
    <property type="molecule type" value="Genomic_DNA"/>
</dbReference>
<organism evidence="2 3">
    <name type="scientific">Durusdinium trenchii</name>
    <dbReference type="NCBI Taxonomy" id="1381693"/>
    <lineage>
        <taxon>Eukaryota</taxon>
        <taxon>Sar</taxon>
        <taxon>Alveolata</taxon>
        <taxon>Dinophyceae</taxon>
        <taxon>Suessiales</taxon>
        <taxon>Symbiodiniaceae</taxon>
        <taxon>Durusdinium</taxon>
    </lineage>
</organism>
<protein>
    <submittedName>
        <fullName evidence="2">Uncharacterized protein</fullName>
    </submittedName>
</protein>
<accession>A0ABP0I2Y6</accession>
<evidence type="ECO:0000313" key="3">
    <source>
        <dbReference type="Proteomes" id="UP001642484"/>
    </source>
</evidence>
<sequence>MNFGDMGGDEYDSDDEDLPDLDPAEQPLGEGVPRVNLTEASLNDMAASVRRFHPNLDTGLNIRVNRITRDRKEEEIESEKKKLMEKGEVDKAEKLESKRPLHVNNVCHVAEERTIIQSSDGSRKDKLKKGEESFSVDEYSMFKQDNKAILDKFANADWELSEALCKECPTQAQAWGALGCNLDDRSIGSVASNSLP</sequence>
<comment type="caution">
    <text evidence="2">The sequence shown here is derived from an EMBL/GenBank/DDBJ whole genome shotgun (WGS) entry which is preliminary data.</text>
</comment>
<dbReference type="Proteomes" id="UP001642484">
    <property type="component" value="Unassembled WGS sequence"/>
</dbReference>
<feature type="compositionally biased region" description="Acidic residues" evidence="1">
    <location>
        <begin position="7"/>
        <end position="23"/>
    </location>
</feature>
<gene>
    <name evidence="2" type="ORF">CCMP2556_LOCUS4407</name>
</gene>
<proteinExistence type="predicted"/>
<evidence type="ECO:0000256" key="1">
    <source>
        <dbReference type="SAM" id="MobiDB-lite"/>
    </source>
</evidence>
<reference evidence="2 3" key="1">
    <citation type="submission" date="2024-02" db="EMBL/GenBank/DDBJ databases">
        <authorList>
            <person name="Chen Y."/>
            <person name="Shah S."/>
            <person name="Dougan E. K."/>
            <person name="Thang M."/>
            <person name="Chan C."/>
        </authorList>
    </citation>
    <scope>NUCLEOTIDE SEQUENCE [LARGE SCALE GENOMIC DNA]</scope>
</reference>
<keyword evidence="3" id="KW-1185">Reference proteome</keyword>
<feature type="region of interest" description="Disordered" evidence="1">
    <location>
        <begin position="1"/>
        <end position="34"/>
    </location>
</feature>